<sequence length="197" mass="22559">MSGWIVSNAKGDKFRCWGSFGPDWTEDRELATRYARRRDAESVHENDDDAWRIILVSEELHRRSDQEKEFALLSEIAETRAVLAHLLSVRNLSPGTMEVIEREISTILSIARDRIGSGARPSRVRHRKRRSTYSVLGDAEAQIATYADGTEVPIDRVRSRLLTEGDKLVVYRADEGGKLWLRFPDEFNDGRFEEIPA</sequence>
<reference evidence="2" key="1">
    <citation type="journal article" date="2019" name="Int. J. Syst. Evol. Microbiol.">
        <title>The Global Catalogue of Microorganisms (GCM) 10K type strain sequencing project: providing services to taxonomists for standard genome sequencing and annotation.</title>
        <authorList>
            <consortium name="The Broad Institute Genomics Platform"/>
            <consortium name="The Broad Institute Genome Sequencing Center for Infectious Disease"/>
            <person name="Wu L."/>
            <person name="Ma J."/>
        </authorList>
    </citation>
    <scope>NUCLEOTIDE SEQUENCE [LARGE SCALE GENOMIC DNA]</scope>
    <source>
        <strain evidence="2">CCUG 43117</strain>
    </source>
</reference>
<accession>A0ABW0PAT5</accession>
<organism evidence="1 2">
    <name type="scientific">Bosea massiliensis</name>
    <dbReference type="NCBI Taxonomy" id="151419"/>
    <lineage>
        <taxon>Bacteria</taxon>
        <taxon>Pseudomonadati</taxon>
        <taxon>Pseudomonadota</taxon>
        <taxon>Alphaproteobacteria</taxon>
        <taxon>Hyphomicrobiales</taxon>
        <taxon>Boseaceae</taxon>
        <taxon>Bosea</taxon>
    </lineage>
</organism>
<dbReference type="Proteomes" id="UP001596060">
    <property type="component" value="Unassembled WGS sequence"/>
</dbReference>
<gene>
    <name evidence="1" type="ORF">ACFPN9_29265</name>
</gene>
<name>A0ABW0PAT5_9HYPH</name>
<evidence type="ECO:0000313" key="2">
    <source>
        <dbReference type="Proteomes" id="UP001596060"/>
    </source>
</evidence>
<keyword evidence="2" id="KW-1185">Reference proteome</keyword>
<evidence type="ECO:0000313" key="1">
    <source>
        <dbReference type="EMBL" id="MFC5509308.1"/>
    </source>
</evidence>
<protein>
    <recommendedName>
        <fullName evidence="3">AP2/ERF domain-containing protein</fullName>
    </recommendedName>
</protein>
<dbReference type="RefSeq" id="WP_377818063.1">
    <property type="nucleotide sequence ID" value="NZ_JBHSLU010000161.1"/>
</dbReference>
<proteinExistence type="predicted"/>
<comment type="caution">
    <text evidence="1">The sequence shown here is derived from an EMBL/GenBank/DDBJ whole genome shotgun (WGS) entry which is preliminary data.</text>
</comment>
<evidence type="ECO:0008006" key="3">
    <source>
        <dbReference type="Google" id="ProtNLM"/>
    </source>
</evidence>
<dbReference type="EMBL" id="JBHSLU010000161">
    <property type="protein sequence ID" value="MFC5509308.1"/>
    <property type="molecule type" value="Genomic_DNA"/>
</dbReference>